<dbReference type="PIRSF" id="PIRSF010376">
    <property type="entry name" value="IspE"/>
    <property type="match status" value="1"/>
</dbReference>
<evidence type="ECO:0000256" key="10">
    <source>
        <dbReference type="SAM" id="MobiDB-lite"/>
    </source>
</evidence>
<dbReference type="Pfam" id="PF08544">
    <property type="entry name" value="GHMP_kinases_C"/>
    <property type="match status" value="1"/>
</dbReference>
<evidence type="ECO:0000256" key="3">
    <source>
        <dbReference type="ARBA" id="ARBA00017473"/>
    </source>
</evidence>
<comment type="pathway">
    <text evidence="9">Isoprenoid biosynthesis; isopentenyl diphosphate biosynthesis via DXP pathway; isopentenyl diphosphate from 1-deoxy-D-xylulose 5-phosphate: step 3/6.</text>
</comment>
<evidence type="ECO:0000256" key="4">
    <source>
        <dbReference type="ARBA" id="ARBA00022679"/>
    </source>
</evidence>
<dbReference type="RefSeq" id="WP_087288748.1">
    <property type="nucleotide sequence ID" value="NZ_NFJD01000003.1"/>
</dbReference>
<dbReference type="GO" id="GO:0005524">
    <property type="term" value="F:ATP binding"/>
    <property type="evidence" value="ECO:0007669"/>
    <property type="project" value="UniProtKB-UniRule"/>
</dbReference>
<protein>
    <recommendedName>
        <fullName evidence="3 9">4-diphosphocytidyl-2-C-methyl-D-erythritol kinase</fullName>
        <shortName evidence="9">CMK</shortName>
        <ecNumber evidence="2 9">2.7.1.148</ecNumber>
    </recommendedName>
    <alternativeName>
        <fullName evidence="8 9">4-(cytidine-5'-diphospho)-2-C-methyl-D-erythritol kinase</fullName>
    </alternativeName>
</protein>
<feature type="binding site" evidence="9">
    <location>
        <begin position="99"/>
        <end position="109"/>
    </location>
    <ligand>
        <name>ATP</name>
        <dbReference type="ChEBI" id="CHEBI:30616"/>
    </ligand>
</feature>
<dbReference type="InterPro" id="IPR020568">
    <property type="entry name" value="Ribosomal_Su5_D2-typ_SF"/>
</dbReference>
<name>A0A1Y4DCQ1_9BACT</name>
<comment type="similarity">
    <text evidence="1 9">Belongs to the GHMP kinase family. IspE subfamily.</text>
</comment>
<evidence type="ECO:0000259" key="11">
    <source>
        <dbReference type="Pfam" id="PF00288"/>
    </source>
</evidence>
<dbReference type="NCBIfam" id="TIGR00154">
    <property type="entry name" value="ispE"/>
    <property type="match status" value="1"/>
</dbReference>
<keyword evidence="14" id="KW-1185">Reference proteome</keyword>
<dbReference type="OrthoDB" id="9809438at2"/>
<keyword evidence="7 9" id="KW-0067">ATP-binding</keyword>
<dbReference type="InterPro" id="IPR014721">
    <property type="entry name" value="Ribsml_uS5_D2-typ_fold_subgr"/>
</dbReference>
<keyword evidence="9" id="KW-0414">Isoprene biosynthesis</keyword>
<dbReference type="PANTHER" id="PTHR43527:SF2">
    <property type="entry name" value="4-DIPHOSPHOCYTIDYL-2-C-METHYL-D-ERYTHRITOL KINASE, CHLOROPLASTIC"/>
    <property type="match status" value="1"/>
</dbReference>
<evidence type="ECO:0000313" key="13">
    <source>
        <dbReference type="EMBL" id="OUO56635.1"/>
    </source>
</evidence>
<dbReference type="GO" id="GO:0019288">
    <property type="term" value="P:isopentenyl diphosphate biosynthetic process, methylerythritol 4-phosphate pathway"/>
    <property type="evidence" value="ECO:0007669"/>
    <property type="project" value="UniProtKB-UniRule"/>
</dbReference>
<dbReference type="Proteomes" id="UP000196368">
    <property type="component" value="Unassembled WGS sequence"/>
</dbReference>
<dbReference type="Pfam" id="PF00288">
    <property type="entry name" value="GHMP_kinases_N"/>
    <property type="match status" value="1"/>
</dbReference>
<evidence type="ECO:0000313" key="14">
    <source>
        <dbReference type="Proteomes" id="UP000196368"/>
    </source>
</evidence>
<dbReference type="SUPFAM" id="SSF55060">
    <property type="entry name" value="GHMP Kinase, C-terminal domain"/>
    <property type="match status" value="1"/>
</dbReference>
<feature type="domain" description="GHMP kinase C-terminal" evidence="12">
    <location>
        <begin position="217"/>
        <end position="282"/>
    </location>
</feature>
<reference evidence="14" key="1">
    <citation type="submission" date="2017-04" db="EMBL/GenBank/DDBJ databases">
        <title>Function of individual gut microbiota members based on whole genome sequencing of pure cultures obtained from chicken caecum.</title>
        <authorList>
            <person name="Medvecky M."/>
            <person name="Cejkova D."/>
            <person name="Polansky O."/>
            <person name="Karasova D."/>
            <person name="Kubasova T."/>
            <person name="Cizek A."/>
            <person name="Rychlik I."/>
        </authorList>
    </citation>
    <scope>NUCLEOTIDE SEQUENCE [LARGE SCALE GENOMIC DNA]</scope>
    <source>
        <strain evidence="14">An273</strain>
    </source>
</reference>
<dbReference type="HAMAP" id="MF_00061">
    <property type="entry name" value="IspE"/>
    <property type="match status" value="1"/>
</dbReference>
<accession>A0A1Y4DCQ1</accession>
<dbReference type="InterPro" id="IPR006204">
    <property type="entry name" value="GHMP_kinase_N_dom"/>
</dbReference>
<evidence type="ECO:0000256" key="7">
    <source>
        <dbReference type="ARBA" id="ARBA00022840"/>
    </source>
</evidence>
<dbReference type="InterPro" id="IPR004424">
    <property type="entry name" value="IspE"/>
</dbReference>
<keyword evidence="4 9" id="KW-0808">Transferase</keyword>
<organism evidence="13 14">
    <name type="scientific">Candidatus Avelusimicrobium gallicola</name>
    <dbReference type="NCBI Taxonomy" id="2562704"/>
    <lineage>
        <taxon>Bacteria</taxon>
        <taxon>Pseudomonadati</taxon>
        <taxon>Elusimicrobiota</taxon>
        <taxon>Elusimicrobia</taxon>
        <taxon>Elusimicrobiales</taxon>
        <taxon>Elusimicrobiaceae</taxon>
        <taxon>Candidatus Avelusimicrobium</taxon>
    </lineage>
</organism>
<dbReference type="Gene3D" id="3.30.230.10">
    <property type="match status" value="1"/>
</dbReference>
<evidence type="ECO:0000259" key="12">
    <source>
        <dbReference type="Pfam" id="PF08544"/>
    </source>
</evidence>
<dbReference type="Gene3D" id="3.30.70.890">
    <property type="entry name" value="GHMP kinase, C-terminal domain"/>
    <property type="match status" value="1"/>
</dbReference>
<dbReference type="EC" id="2.7.1.148" evidence="2 9"/>
<feature type="region of interest" description="Disordered" evidence="10">
    <location>
        <begin position="297"/>
        <end position="321"/>
    </location>
</feature>
<comment type="catalytic activity">
    <reaction evidence="9">
        <text>4-CDP-2-C-methyl-D-erythritol + ATP = 4-CDP-2-C-methyl-D-erythritol 2-phosphate + ADP + H(+)</text>
        <dbReference type="Rhea" id="RHEA:18437"/>
        <dbReference type="ChEBI" id="CHEBI:15378"/>
        <dbReference type="ChEBI" id="CHEBI:30616"/>
        <dbReference type="ChEBI" id="CHEBI:57823"/>
        <dbReference type="ChEBI" id="CHEBI:57919"/>
        <dbReference type="ChEBI" id="CHEBI:456216"/>
        <dbReference type="EC" id="2.7.1.148"/>
    </reaction>
</comment>
<proteinExistence type="inferred from homology"/>
<evidence type="ECO:0000256" key="9">
    <source>
        <dbReference type="HAMAP-Rule" id="MF_00061"/>
    </source>
</evidence>
<comment type="function">
    <text evidence="9">Catalyzes the phosphorylation of the position 2 hydroxy group of 4-diphosphocytidyl-2C-methyl-D-erythritol.</text>
</comment>
<evidence type="ECO:0000256" key="6">
    <source>
        <dbReference type="ARBA" id="ARBA00022777"/>
    </source>
</evidence>
<dbReference type="GO" id="GO:0050515">
    <property type="term" value="F:4-(cytidine 5'-diphospho)-2-C-methyl-D-erythritol kinase activity"/>
    <property type="evidence" value="ECO:0007669"/>
    <property type="project" value="UniProtKB-UniRule"/>
</dbReference>
<dbReference type="GO" id="GO:0016114">
    <property type="term" value="P:terpenoid biosynthetic process"/>
    <property type="evidence" value="ECO:0007669"/>
    <property type="project" value="UniProtKB-UniRule"/>
</dbReference>
<dbReference type="UniPathway" id="UPA00056">
    <property type="reaction ID" value="UER00094"/>
</dbReference>
<dbReference type="InterPro" id="IPR013750">
    <property type="entry name" value="GHMP_kinase_C_dom"/>
</dbReference>
<evidence type="ECO:0000256" key="5">
    <source>
        <dbReference type="ARBA" id="ARBA00022741"/>
    </source>
</evidence>
<dbReference type="SUPFAM" id="SSF54211">
    <property type="entry name" value="Ribosomal protein S5 domain 2-like"/>
    <property type="match status" value="1"/>
</dbReference>
<evidence type="ECO:0000256" key="2">
    <source>
        <dbReference type="ARBA" id="ARBA00012052"/>
    </source>
</evidence>
<evidence type="ECO:0000256" key="1">
    <source>
        <dbReference type="ARBA" id="ARBA00009684"/>
    </source>
</evidence>
<keyword evidence="6 9" id="KW-0418">Kinase</keyword>
<feature type="domain" description="GHMP kinase N-terminal" evidence="11">
    <location>
        <begin position="71"/>
        <end position="146"/>
    </location>
</feature>
<dbReference type="AlphaFoldDB" id="A0A1Y4DCQ1"/>
<dbReference type="PANTHER" id="PTHR43527">
    <property type="entry name" value="4-DIPHOSPHOCYTIDYL-2-C-METHYL-D-ERYTHRITOL KINASE, CHLOROPLASTIC"/>
    <property type="match status" value="1"/>
</dbReference>
<feature type="active site" evidence="9">
    <location>
        <position position="10"/>
    </location>
</feature>
<comment type="caution">
    <text evidence="13">The sequence shown here is derived from an EMBL/GenBank/DDBJ whole genome shotgun (WGS) entry which is preliminary data.</text>
</comment>
<evidence type="ECO:0000256" key="8">
    <source>
        <dbReference type="ARBA" id="ARBA00032554"/>
    </source>
</evidence>
<dbReference type="EMBL" id="NFJD01000003">
    <property type="protein sequence ID" value="OUO56635.1"/>
    <property type="molecule type" value="Genomic_DNA"/>
</dbReference>
<sequence>MKTTRFCPAKVNLFLEVTGKRPDGYHELATLFAKINFGDTLVLEAEPAEQTEISLQLTGPVGPMLRADESNLACRAAKAFLDYFHLRAKINMQLEKHTPTGAGLGGGSSDAAGVLLALCELFKKDKNLLLNTAAKLGADVPVFMYEETFLKGEGIGEKLTPVPAPGPLPWLVLVYPNTVVPTKGVFARLKLPSQEEILTNRSNLDKLITDIRCAYPLAGWKHLLFNRLEDCVVPFTNSVRNVLRDLRKTNTDAVLMSGSGSTVFALVETEKDAKDLVNKLQNEERIVFSTTFHRSLKDENNGNKDTSYGGGSPKSVRQCNV</sequence>
<dbReference type="InterPro" id="IPR036554">
    <property type="entry name" value="GHMP_kinase_C_sf"/>
</dbReference>
<keyword evidence="5 9" id="KW-0547">Nucleotide-binding</keyword>
<feature type="active site" evidence="9">
    <location>
        <position position="139"/>
    </location>
</feature>
<gene>
    <name evidence="9" type="primary">ispE</name>
    <name evidence="13" type="ORF">B5F75_05440</name>
</gene>